<dbReference type="eggNOG" id="COG1233">
    <property type="taxonomic scope" value="Bacteria"/>
</dbReference>
<sequence>MERKKIAVIGSGFSGISAAAYAAKAGYEVHVFEKHSQPGGRARQFRTDQGYIFDMGPSWYWMPDIIESFFNDFNCSSSDFFDLVSLDPQFEIIFSNDKIQVPEDSEDIRNLFEKHEKGASVQYDKFMESSRFKYEVGMQEFVNKPCYNWGEFISLKIAKSALKLDLLSNFRSYVSRYFSNPKLRTLMEFPVIFLGASPKNIPALYSLMNYGGYALGTKYPMGGFYQLVLAMQKVAEEQGVIFHFNQNVQSINVENLDIKSLTINNENYSFDAVIASSDYHHTETLLSPEFRNYSEKYWQNKTFAPSCLIYYLGIKEKLPNLKHHTLFFENDLDDHIDCIYGDKKWPDKPLFYCCCPSKTDPGVAPENCENLFLLMPLALGLEDGENIREEYLEKMLLRIEKHTGVKDLVSKVEYKRSYCINDFMSDYNAYGGNAYGLANTLSQTAVLKPKIKNNKVKNLYYTGQLTVPGPGVPPSIISGKIVANQLENLKYKRYEKVV</sequence>
<dbReference type="PRINTS" id="PR00419">
    <property type="entry name" value="ADXRDTASE"/>
</dbReference>
<dbReference type="NCBIfam" id="TIGR02734">
    <property type="entry name" value="crtI_fam"/>
    <property type="match status" value="1"/>
</dbReference>
<evidence type="ECO:0000313" key="8">
    <source>
        <dbReference type="Proteomes" id="UP000028933"/>
    </source>
</evidence>
<dbReference type="PANTHER" id="PTHR43734:SF1">
    <property type="entry name" value="PHYTOENE DESATURASE"/>
    <property type="match status" value="1"/>
</dbReference>
<protein>
    <submittedName>
        <fullName evidence="7">Phytoene dehydrogenase</fullName>
    </submittedName>
</protein>
<dbReference type="SUPFAM" id="SSF51905">
    <property type="entry name" value="FAD/NAD(P)-binding domain"/>
    <property type="match status" value="1"/>
</dbReference>
<name>A0A077EKE8_9FLAO</name>
<dbReference type="Gene3D" id="3.50.50.60">
    <property type="entry name" value="FAD/NAD(P)-binding domain"/>
    <property type="match status" value="2"/>
</dbReference>
<proteinExistence type="inferred from homology"/>
<reference evidence="7" key="2">
    <citation type="journal article" date="2015" name="Genome Biol. Evol.">
        <title>Complete Genome Sequence and Transcriptomic Analysis of the Novel Pathogen Elizabethkingia anophelis in Response to Oxidative Stress.</title>
        <authorList>
            <person name="Li Y."/>
            <person name="Liu Y."/>
            <person name="Chew S.C."/>
            <person name="Tay M."/>
            <person name="Salido M.M."/>
            <person name="Teo J."/>
            <person name="Lauro F.M."/>
            <person name="Givskov M."/>
            <person name="Yang L."/>
        </authorList>
    </citation>
    <scope>NUCLEOTIDE SEQUENCE</scope>
    <source>
        <strain evidence="7">NUHP1</strain>
    </source>
</reference>
<dbReference type="Pfam" id="PF01593">
    <property type="entry name" value="Amino_oxidase"/>
    <property type="match status" value="1"/>
</dbReference>
<feature type="domain" description="Amine oxidase" evidence="6">
    <location>
        <begin position="13"/>
        <end position="485"/>
    </location>
</feature>
<organism evidence="7 8">
    <name type="scientific">Elizabethkingia anophelis NUHP1</name>
    <dbReference type="NCBI Taxonomy" id="1338011"/>
    <lineage>
        <taxon>Bacteria</taxon>
        <taxon>Pseudomonadati</taxon>
        <taxon>Bacteroidota</taxon>
        <taxon>Flavobacteriia</taxon>
        <taxon>Flavobacteriales</taxon>
        <taxon>Weeksellaceae</taxon>
        <taxon>Elizabethkingia</taxon>
    </lineage>
</organism>
<evidence type="ECO:0000313" key="7">
    <source>
        <dbReference type="EMBL" id="AIL46679.1"/>
    </source>
</evidence>
<dbReference type="AlphaFoldDB" id="A0A077EKE8"/>
<dbReference type="KEGG" id="eao:BD94_2904"/>
<accession>A0A077EKE8</accession>
<dbReference type="Proteomes" id="UP000028933">
    <property type="component" value="Chromosome"/>
</dbReference>
<dbReference type="RefSeq" id="WP_024565782.1">
    <property type="nucleotide sequence ID" value="NZ_CP007547.1"/>
</dbReference>
<evidence type="ECO:0000256" key="5">
    <source>
        <dbReference type="RuleBase" id="RU362075"/>
    </source>
</evidence>
<keyword evidence="3 5" id="KW-0125">Carotenoid biosynthesis</keyword>
<comment type="similarity">
    <text evidence="2 5">Belongs to the carotenoid/retinoid oxidoreductase family.</text>
</comment>
<dbReference type="GO" id="GO:0016491">
    <property type="term" value="F:oxidoreductase activity"/>
    <property type="evidence" value="ECO:0007669"/>
    <property type="project" value="UniProtKB-KW"/>
</dbReference>
<dbReference type="InterPro" id="IPR002937">
    <property type="entry name" value="Amino_oxidase"/>
</dbReference>
<evidence type="ECO:0000256" key="2">
    <source>
        <dbReference type="ARBA" id="ARBA00006046"/>
    </source>
</evidence>
<evidence type="ECO:0000256" key="3">
    <source>
        <dbReference type="ARBA" id="ARBA00022746"/>
    </source>
</evidence>
<dbReference type="InterPro" id="IPR014105">
    <property type="entry name" value="Carotenoid/retinoid_OxRdtase"/>
</dbReference>
<dbReference type="PANTHER" id="PTHR43734">
    <property type="entry name" value="PHYTOENE DESATURASE"/>
    <property type="match status" value="1"/>
</dbReference>
<dbReference type="STRING" id="1338011.BD94_2904"/>
<dbReference type="HOGENOM" id="CLU_019722_2_1_10"/>
<reference evidence="7" key="1">
    <citation type="journal article" date="2013" name="Lancet">
        <title>First case of E anophelis outbreak in an intensive-care unit.</title>
        <authorList>
            <person name="Teo J."/>
            <person name="Tan S.Y."/>
            <person name="Tay M."/>
            <person name="Ding Y."/>
            <person name="Kjelleberg S."/>
            <person name="Givskov M."/>
            <person name="Lin R.T."/>
            <person name="Yang L."/>
        </authorList>
    </citation>
    <scope>NUCLEOTIDE SEQUENCE [LARGE SCALE GENOMIC DNA]</scope>
    <source>
        <strain evidence="7">NUHP1</strain>
    </source>
</reference>
<evidence type="ECO:0000259" key="6">
    <source>
        <dbReference type="Pfam" id="PF01593"/>
    </source>
</evidence>
<gene>
    <name evidence="7" type="ORF">BD94_2904</name>
</gene>
<comment type="pathway">
    <text evidence="1 5">Carotenoid biosynthesis.</text>
</comment>
<keyword evidence="4 5" id="KW-0560">Oxidoreductase</keyword>
<dbReference type="GO" id="GO:0016117">
    <property type="term" value="P:carotenoid biosynthetic process"/>
    <property type="evidence" value="ECO:0007669"/>
    <property type="project" value="UniProtKB-KW"/>
</dbReference>
<dbReference type="EMBL" id="CP007547">
    <property type="protein sequence ID" value="AIL46679.1"/>
    <property type="molecule type" value="Genomic_DNA"/>
</dbReference>
<evidence type="ECO:0000256" key="4">
    <source>
        <dbReference type="ARBA" id="ARBA00023002"/>
    </source>
</evidence>
<dbReference type="InterPro" id="IPR036188">
    <property type="entry name" value="FAD/NAD-bd_sf"/>
</dbReference>
<evidence type="ECO:0000256" key="1">
    <source>
        <dbReference type="ARBA" id="ARBA00004829"/>
    </source>
</evidence>